<keyword evidence="7" id="KW-1133">Transmembrane helix</keyword>
<evidence type="ECO:0000256" key="10">
    <source>
        <dbReference type="ARBA" id="ARBA00023136"/>
    </source>
</evidence>
<evidence type="ECO:0000313" key="15">
    <source>
        <dbReference type="EMBL" id="KAK5902143.1"/>
    </source>
</evidence>
<comment type="caution">
    <text evidence="15">The sequence shown here is derived from an EMBL/GenBank/DDBJ whole genome shotgun (WGS) entry which is preliminary data.</text>
</comment>
<evidence type="ECO:0000256" key="12">
    <source>
        <dbReference type="ARBA" id="ARBA00051687"/>
    </source>
</evidence>
<keyword evidence="9" id="KW-0443">Lipid metabolism</keyword>
<evidence type="ECO:0000256" key="8">
    <source>
        <dbReference type="ARBA" id="ARBA00023002"/>
    </source>
</evidence>
<reference evidence="15 16" key="1">
    <citation type="journal article" date="2023" name="Mol. Biol. Evol.">
        <title>Genomics of Secondarily Temperate Adaptation in the Only Non-Antarctic Icefish.</title>
        <authorList>
            <person name="Rivera-Colon A.G."/>
            <person name="Rayamajhi N."/>
            <person name="Minhas B.F."/>
            <person name="Madrigal G."/>
            <person name="Bilyk K.T."/>
            <person name="Yoon V."/>
            <person name="Hune M."/>
            <person name="Gregory S."/>
            <person name="Cheng C.H.C."/>
            <person name="Catchen J.M."/>
        </authorList>
    </citation>
    <scope>NUCLEOTIDE SEQUENCE [LARGE SCALE GENOMIC DNA]</scope>
    <source>
        <strain evidence="15">JC2023a</strain>
    </source>
</reference>
<comment type="similarity">
    <text evidence="3">Belongs to the fatty acid desaturase type 1 family.</text>
</comment>
<organism evidence="15 16">
    <name type="scientific">Champsocephalus esox</name>
    <name type="common">pike icefish</name>
    <dbReference type="NCBI Taxonomy" id="159716"/>
    <lineage>
        <taxon>Eukaryota</taxon>
        <taxon>Metazoa</taxon>
        <taxon>Chordata</taxon>
        <taxon>Craniata</taxon>
        <taxon>Vertebrata</taxon>
        <taxon>Euteleostomi</taxon>
        <taxon>Actinopterygii</taxon>
        <taxon>Neopterygii</taxon>
        <taxon>Teleostei</taxon>
        <taxon>Neoteleostei</taxon>
        <taxon>Acanthomorphata</taxon>
        <taxon>Eupercaria</taxon>
        <taxon>Perciformes</taxon>
        <taxon>Notothenioidei</taxon>
        <taxon>Channichthyidae</taxon>
        <taxon>Champsocephalus</taxon>
    </lineage>
</organism>
<comment type="pathway">
    <text evidence="2">Lipid metabolism; polyunsaturated fatty acid biosynthesis.</text>
</comment>
<evidence type="ECO:0000256" key="1">
    <source>
        <dbReference type="ARBA" id="ARBA00004141"/>
    </source>
</evidence>
<protein>
    <recommendedName>
        <fullName evidence="13">acyl-CoA (8-3)-desaturase</fullName>
        <ecNumber evidence="13">1.14.19.44</ecNumber>
    </recommendedName>
</protein>
<evidence type="ECO:0000256" key="13">
    <source>
        <dbReference type="ARBA" id="ARBA00066776"/>
    </source>
</evidence>
<dbReference type="PANTHER" id="PTHR19353">
    <property type="entry name" value="FATTY ACID DESATURASE 2"/>
    <property type="match status" value="1"/>
</dbReference>
<evidence type="ECO:0000256" key="9">
    <source>
        <dbReference type="ARBA" id="ARBA00023098"/>
    </source>
</evidence>
<evidence type="ECO:0000259" key="14">
    <source>
        <dbReference type="PROSITE" id="PS50255"/>
    </source>
</evidence>
<dbReference type="Gene3D" id="3.10.120.10">
    <property type="entry name" value="Cytochrome b5-like heme/steroid binding domain"/>
    <property type="match status" value="1"/>
</dbReference>
<feature type="domain" description="Cytochrome b5 heme-binding" evidence="14">
    <location>
        <begin position="19"/>
        <end position="96"/>
    </location>
</feature>
<dbReference type="SMART" id="SM01117">
    <property type="entry name" value="Cyt-b5"/>
    <property type="match status" value="1"/>
</dbReference>
<evidence type="ECO:0000256" key="2">
    <source>
        <dbReference type="ARBA" id="ARBA00005105"/>
    </source>
</evidence>
<keyword evidence="5" id="KW-0812">Transmembrane</keyword>
<name>A0AAN8CIP7_9TELE</name>
<evidence type="ECO:0000313" key="16">
    <source>
        <dbReference type="Proteomes" id="UP001335648"/>
    </source>
</evidence>
<evidence type="ECO:0000256" key="4">
    <source>
        <dbReference type="ARBA" id="ARBA00022516"/>
    </source>
</evidence>
<keyword evidence="16" id="KW-1185">Reference proteome</keyword>
<keyword evidence="8" id="KW-0560">Oxidoreductase</keyword>
<dbReference type="InterPro" id="IPR012171">
    <property type="entry name" value="Fatty_acid_desaturase"/>
</dbReference>
<dbReference type="InterPro" id="IPR001199">
    <property type="entry name" value="Cyt_B5-like_heme/steroid-bd"/>
</dbReference>
<dbReference type="SUPFAM" id="SSF55856">
    <property type="entry name" value="Cytochrome b5-like heme/steroid binding domain"/>
    <property type="match status" value="1"/>
</dbReference>
<dbReference type="AlphaFoldDB" id="A0AAN8CIP7"/>
<evidence type="ECO:0000256" key="7">
    <source>
        <dbReference type="ARBA" id="ARBA00022989"/>
    </source>
</evidence>
<dbReference type="PROSITE" id="PS50255">
    <property type="entry name" value="CYTOCHROME_B5_2"/>
    <property type="match status" value="1"/>
</dbReference>
<dbReference type="PANTHER" id="PTHR19353:SF12">
    <property type="entry name" value="ACYL-COA 6-DESATURASE"/>
    <property type="match status" value="1"/>
</dbReference>
<dbReference type="Pfam" id="PF00173">
    <property type="entry name" value="Cyt-b5"/>
    <property type="match status" value="1"/>
</dbReference>
<comment type="catalytic activity">
    <reaction evidence="12">
        <text>(8Z,11Z,14Z,17Z)-eicosatetraenoyl-CoA + 2 Fe(II)-[cytochrome b5] + O2 + 2 H(+) = (5Z,8Z,11Z,14Z,17Z)-eicosapentaenoyl-CoA + 2 Fe(III)-[cytochrome b5] + 2 H2O</text>
        <dbReference type="Rhea" id="RHEA:46420"/>
        <dbReference type="Rhea" id="RHEA-COMP:10438"/>
        <dbReference type="Rhea" id="RHEA-COMP:10439"/>
        <dbReference type="ChEBI" id="CHEBI:15377"/>
        <dbReference type="ChEBI" id="CHEBI:15378"/>
        <dbReference type="ChEBI" id="CHEBI:15379"/>
        <dbReference type="ChEBI" id="CHEBI:29033"/>
        <dbReference type="ChEBI" id="CHEBI:29034"/>
        <dbReference type="ChEBI" id="CHEBI:73862"/>
        <dbReference type="ChEBI" id="CHEBI:74265"/>
        <dbReference type="EC" id="1.14.19.44"/>
    </reaction>
    <physiologicalReaction direction="left-to-right" evidence="12">
        <dbReference type="Rhea" id="RHEA:46421"/>
    </physiologicalReaction>
</comment>
<keyword evidence="4" id="KW-0444">Lipid biosynthesis</keyword>
<evidence type="ECO:0000256" key="5">
    <source>
        <dbReference type="ARBA" id="ARBA00022692"/>
    </source>
</evidence>
<proteinExistence type="inferred from homology"/>
<evidence type="ECO:0000256" key="3">
    <source>
        <dbReference type="ARBA" id="ARBA00009295"/>
    </source>
</evidence>
<comment type="subcellular location">
    <subcellularLocation>
        <location evidence="1">Membrane</location>
        <topology evidence="1">Multi-pass membrane protein</topology>
    </subcellularLocation>
</comment>
<accession>A0AAN8CIP7</accession>
<dbReference type="InterPro" id="IPR036400">
    <property type="entry name" value="Cyt_B5-like_heme/steroid_sf"/>
</dbReference>
<dbReference type="GO" id="GO:0062076">
    <property type="term" value="F:acyl-CoA (8-3)-desaturase activity"/>
    <property type="evidence" value="ECO:0007669"/>
    <property type="project" value="UniProtKB-EC"/>
</dbReference>
<evidence type="ECO:0000256" key="6">
    <source>
        <dbReference type="ARBA" id="ARBA00022832"/>
    </source>
</evidence>
<dbReference type="PRINTS" id="PR00363">
    <property type="entry name" value="CYTOCHROMEB5"/>
</dbReference>
<sequence>MGGGGHLTEAGEPGSGRAGGVYTWEEVQSHCNRNDQWLVIDRKVYNITQWAKRHPGGSRVISHYAGEDASEAFTAFHPNVKYVQKFLKPLFIGELAATEPSQDRDKNAAIIKDFHSLRAKAESEGSV</sequence>
<dbReference type="GO" id="GO:0006633">
    <property type="term" value="P:fatty acid biosynthetic process"/>
    <property type="evidence" value="ECO:0007669"/>
    <property type="project" value="UniProtKB-KW"/>
</dbReference>
<keyword evidence="10" id="KW-0472">Membrane</keyword>
<keyword evidence="6" id="KW-0276">Fatty acid metabolism</keyword>
<dbReference type="EC" id="1.14.19.44" evidence="13"/>
<dbReference type="EMBL" id="JAULUE010002051">
    <property type="protein sequence ID" value="KAK5902143.1"/>
    <property type="molecule type" value="Genomic_DNA"/>
</dbReference>
<dbReference type="FunFam" id="3.10.120.10:FF:000010">
    <property type="entry name" value="Delta-6 fatty acyl desaturase"/>
    <property type="match status" value="1"/>
</dbReference>
<gene>
    <name evidence="15" type="ORF">CesoFtcFv8_007431</name>
</gene>
<evidence type="ECO:0000256" key="11">
    <source>
        <dbReference type="ARBA" id="ARBA00023160"/>
    </source>
</evidence>
<dbReference type="GO" id="GO:0016020">
    <property type="term" value="C:membrane"/>
    <property type="evidence" value="ECO:0007669"/>
    <property type="project" value="UniProtKB-SubCell"/>
</dbReference>
<dbReference type="Proteomes" id="UP001335648">
    <property type="component" value="Unassembled WGS sequence"/>
</dbReference>
<keyword evidence="11" id="KW-0275">Fatty acid biosynthesis</keyword>